<gene>
    <name evidence="2" type="ORF">GQR91_07000</name>
    <name evidence="3" type="ORF">SAMN05216557_103422</name>
</gene>
<reference evidence="2 5" key="2">
    <citation type="submission" date="2019-12" db="EMBL/GenBank/DDBJ databases">
        <authorList>
            <person name="Zheng J."/>
        </authorList>
    </citation>
    <scope>NUCLEOTIDE SEQUENCE [LARGE SCALE GENOMIC DNA]</scope>
    <source>
        <strain evidence="2 5">DSM 27347</strain>
    </source>
</reference>
<protein>
    <submittedName>
        <fullName evidence="2">DUF1345 domain-containing protein</fullName>
    </submittedName>
</protein>
<evidence type="ECO:0000313" key="2">
    <source>
        <dbReference type="EMBL" id="MWC43403.1"/>
    </source>
</evidence>
<organism evidence="3 4">
    <name type="scientific">Sphingomonas carotinifaciens</name>
    <dbReference type="NCBI Taxonomy" id="1166323"/>
    <lineage>
        <taxon>Bacteria</taxon>
        <taxon>Pseudomonadati</taxon>
        <taxon>Pseudomonadota</taxon>
        <taxon>Alphaproteobacteria</taxon>
        <taxon>Sphingomonadales</taxon>
        <taxon>Sphingomonadaceae</taxon>
        <taxon>Sphingomonas</taxon>
    </lineage>
</organism>
<dbReference type="Pfam" id="PF07077">
    <property type="entry name" value="DUF1345"/>
    <property type="match status" value="1"/>
</dbReference>
<dbReference type="InterPro" id="IPR009781">
    <property type="entry name" value="DUF1345"/>
</dbReference>
<dbReference type="AlphaFoldDB" id="A0A1G7LAM6"/>
<feature type="transmembrane region" description="Helical" evidence="1">
    <location>
        <begin position="191"/>
        <end position="209"/>
    </location>
</feature>
<name>A0A1G7LAM6_9SPHN</name>
<dbReference type="EMBL" id="FNBI01000003">
    <property type="protein sequence ID" value="SDF46090.1"/>
    <property type="molecule type" value="Genomic_DNA"/>
</dbReference>
<evidence type="ECO:0000313" key="4">
    <source>
        <dbReference type="Proteomes" id="UP000323502"/>
    </source>
</evidence>
<dbReference type="RefSeq" id="WP_149682296.1">
    <property type="nucleotide sequence ID" value="NZ_FNBI01000003.1"/>
</dbReference>
<feature type="transmembrane region" description="Helical" evidence="1">
    <location>
        <begin position="107"/>
        <end position="127"/>
    </location>
</feature>
<feature type="transmembrane region" description="Helical" evidence="1">
    <location>
        <begin position="77"/>
        <end position="95"/>
    </location>
</feature>
<sequence length="211" mass="22714">MAHHLGNRIAPPRFLLFGVLLATGLPVLVPLLGRDRGIMLAFDLAALVFLASVAPLLGHGSTDRMRRRAIENDANRAVFLGFSGATLLVILAAVAGEVQGRGDRLTVLIVVATLALAWLFSNTVYALHYAHLFYLPDGHDADSGGLQFPDTTEPDYWDFLYFSVTLGMTFQTSDVTIASRAMRRVVTGHSLAAFVFNLGVVAFTVNILGSG</sequence>
<feature type="transmembrane region" description="Helical" evidence="1">
    <location>
        <begin position="14"/>
        <end position="33"/>
    </location>
</feature>
<keyword evidence="1" id="KW-0812">Transmembrane</keyword>
<dbReference type="OrthoDB" id="64737at2"/>
<keyword evidence="1" id="KW-1133">Transmembrane helix</keyword>
<dbReference type="Proteomes" id="UP000323502">
    <property type="component" value="Unassembled WGS sequence"/>
</dbReference>
<evidence type="ECO:0000313" key="3">
    <source>
        <dbReference type="EMBL" id="SDF46090.1"/>
    </source>
</evidence>
<evidence type="ECO:0000313" key="5">
    <source>
        <dbReference type="Proteomes" id="UP000436801"/>
    </source>
</evidence>
<proteinExistence type="predicted"/>
<dbReference type="Proteomes" id="UP000436801">
    <property type="component" value="Unassembled WGS sequence"/>
</dbReference>
<accession>A0A1G7LAM6</accession>
<keyword evidence="1" id="KW-0472">Membrane</keyword>
<reference evidence="3 4" key="1">
    <citation type="submission" date="2016-10" db="EMBL/GenBank/DDBJ databases">
        <authorList>
            <person name="Varghese N."/>
            <person name="Submissions S."/>
        </authorList>
    </citation>
    <scope>NUCLEOTIDE SEQUENCE [LARGE SCALE GENOMIC DNA]</scope>
    <source>
        <strain evidence="3 4">S7-754</strain>
    </source>
</reference>
<evidence type="ECO:0000256" key="1">
    <source>
        <dbReference type="SAM" id="Phobius"/>
    </source>
</evidence>
<dbReference type="EMBL" id="WSUT01000005">
    <property type="protein sequence ID" value="MWC43403.1"/>
    <property type="molecule type" value="Genomic_DNA"/>
</dbReference>
<feature type="transmembrane region" description="Helical" evidence="1">
    <location>
        <begin position="40"/>
        <end position="57"/>
    </location>
</feature>
<keyword evidence="4" id="KW-1185">Reference proteome</keyword>